<keyword evidence="3" id="KW-1185">Reference proteome</keyword>
<dbReference type="Proteomes" id="UP001180724">
    <property type="component" value="Unassembled WGS sequence"/>
</dbReference>
<comment type="caution">
    <text evidence="2">The sequence shown here is derived from an EMBL/GenBank/DDBJ whole genome shotgun (WGS) entry which is preliminary data.</text>
</comment>
<dbReference type="EMBL" id="JAVRFH010000032">
    <property type="protein sequence ID" value="MDT0613802.1"/>
    <property type="molecule type" value="Genomic_DNA"/>
</dbReference>
<name>A0ABU3AW46_9ACTN</name>
<dbReference type="RefSeq" id="WP_311577110.1">
    <property type="nucleotide sequence ID" value="NZ_JAVRFH010000032.1"/>
</dbReference>
<protein>
    <submittedName>
        <fullName evidence="2">Maleylpyruvate isomerase family mycothiol-dependent enzyme</fullName>
    </submittedName>
</protein>
<organism evidence="2 3">
    <name type="scientific">Streptomyces lancefieldiae</name>
    <dbReference type="NCBI Taxonomy" id="3075520"/>
    <lineage>
        <taxon>Bacteria</taxon>
        <taxon>Bacillati</taxon>
        <taxon>Actinomycetota</taxon>
        <taxon>Actinomycetes</taxon>
        <taxon>Kitasatosporales</taxon>
        <taxon>Streptomycetaceae</taxon>
        <taxon>Streptomyces</taxon>
    </lineage>
</organism>
<evidence type="ECO:0000259" key="1">
    <source>
        <dbReference type="Pfam" id="PF11716"/>
    </source>
</evidence>
<proteinExistence type="predicted"/>
<dbReference type="Gene3D" id="1.20.120.450">
    <property type="entry name" value="dinb family like domain"/>
    <property type="match status" value="1"/>
</dbReference>
<dbReference type="InterPro" id="IPR024344">
    <property type="entry name" value="MDMPI_metal-binding"/>
</dbReference>
<gene>
    <name evidence="2" type="ORF">RM812_26775</name>
</gene>
<dbReference type="InterPro" id="IPR034660">
    <property type="entry name" value="DinB/YfiT-like"/>
</dbReference>
<dbReference type="GO" id="GO:0016853">
    <property type="term" value="F:isomerase activity"/>
    <property type="evidence" value="ECO:0007669"/>
    <property type="project" value="UniProtKB-KW"/>
</dbReference>
<dbReference type="Pfam" id="PF11716">
    <property type="entry name" value="MDMPI_N"/>
    <property type="match status" value="1"/>
</dbReference>
<sequence>MTTPADTHDVRDPELPGRLLVTERDELVPLLRSRPDEDFALPMAACPGWTVRDVLAHCSSALMRTVENRFEEGVFSPESNDRDIAERADWTNARVLDELERGMTEAGPVINRAGGALDMLALGEWVHAGDVRVALGEPGAYAGRGLPEALALLGTVTRERGHVPLHADLDDRDEPLKLGEVSGERSPGRFIGDAATLVRLYAGRPLDGAAGYELAGVSPEELNLFGG</sequence>
<feature type="domain" description="Mycothiol-dependent maleylpyruvate isomerase metal-binding" evidence="1">
    <location>
        <begin position="22"/>
        <end position="106"/>
    </location>
</feature>
<evidence type="ECO:0000313" key="3">
    <source>
        <dbReference type="Proteomes" id="UP001180724"/>
    </source>
</evidence>
<dbReference type="SUPFAM" id="SSF109854">
    <property type="entry name" value="DinB/YfiT-like putative metalloenzymes"/>
    <property type="match status" value="1"/>
</dbReference>
<reference evidence="2" key="1">
    <citation type="submission" date="2024-05" db="EMBL/GenBank/DDBJ databases">
        <title>30 novel species of actinomycetes from the DSMZ collection.</title>
        <authorList>
            <person name="Nouioui I."/>
        </authorList>
    </citation>
    <scope>NUCLEOTIDE SEQUENCE</scope>
    <source>
        <strain evidence="2">DSM 40712</strain>
    </source>
</reference>
<dbReference type="NCBIfam" id="TIGR03083">
    <property type="entry name" value="maleylpyruvate isomerase family mycothiol-dependent enzyme"/>
    <property type="match status" value="1"/>
</dbReference>
<dbReference type="InterPro" id="IPR017517">
    <property type="entry name" value="Maleyloyr_isom"/>
</dbReference>
<keyword evidence="2" id="KW-0413">Isomerase</keyword>
<accession>A0ABU3AW46</accession>
<evidence type="ECO:0000313" key="2">
    <source>
        <dbReference type="EMBL" id="MDT0613802.1"/>
    </source>
</evidence>